<comment type="caution">
    <text evidence="2">The sequence shown here is derived from an EMBL/GenBank/DDBJ whole genome shotgun (WGS) entry which is preliminary data.</text>
</comment>
<name>A0A0R1M626_9LACO</name>
<gene>
    <name evidence="2" type="ORF">FC20_GL001015</name>
</gene>
<dbReference type="AlphaFoldDB" id="A0A0R1M626"/>
<proteinExistence type="predicted"/>
<evidence type="ECO:0000256" key="1">
    <source>
        <dbReference type="SAM" id="Phobius"/>
    </source>
</evidence>
<feature type="transmembrane region" description="Helical" evidence="1">
    <location>
        <begin position="17"/>
        <end position="35"/>
    </location>
</feature>
<keyword evidence="1" id="KW-0472">Membrane</keyword>
<protein>
    <submittedName>
        <fullName evidence="2">Uncharacterized protein</fullName>
    </submittedName>
</protein>
<keyword evidence="1" id="KW-0812">Transmembrane</keyword>
<keyword evidence="1" id="KW-1133">Transmembrane helix</keyword>
<reference evidence="2 3" key="1">
    <citation type="journal article" date="2015" name="Genome Announc.">
        <title>Expanding the biotechnology potential of lactobacilli through comparative genomics of 213 strains and associated genera.</title>
        <authorList>
            <person name="Sun Z."/>
            <person name="Harris H.M."/>
            <person name="McCann A."/>
            <person name="Guo C."/>
            <person name="Argimon S."/>
            <person name="Zhang W."/>
            <person name="Yang X."/>
            <person name="Jeffery I.B."/>
            <person name="Cooney J.C."/>
            <person name="Kagawa T.F."/>
            <person name="Liu W."/>
            <person name="Song Y."/>
            <person name="Salvetti E."/>
            <person name="Wrobel A."/>
            <person name="Rasinkangas P."/>
            <person name="Parkhill J."/>
            <person name="Rea M.C."/>
            <person name="O'Sullivan O."/>
            <person name="Ritari J."/>
            <person name="Douillard F.P."/>
            <person name="Paul Ross R."/>
            <person name="Yang R."/>
            <person name="Briner A.E."/>
            <person name="Felis G.E."/>
            <person name="de Vos W.M."/>
            <person name="Barrangou R."/>
            <person name="Klaenhammer T.R."/>
            <person name="Caufield P.W."/>
            <person name="Cui Y."/>
            <person name="Zhang H."/>
            <person name="O'Toole P.W."/>
        </authorList>
    </citation>
    <scope>NUCLEOTIDE SEQUENCE [LARGE SCALE GENOMIC DNA]</scope>
    <source>
        <strain evidence="2 3">DSM 19284</strain>
    </source>
</reference>
<dbReference type="EMBL" id="AZDU01000003">
    <property type="protein sequence ID" value="KRL03526.1"/>
    <property type="molecule type" value="Genomic_DNA"/>
</dbReference>
<dbReference type="PATRIC" id="fig|1293597.4.peg.1089"/>
<evidence type="ECO:0000313" key="2">
    <source>
        <dbReference type="EMBL" id="KRL03526.1"/>
    </source>
</evidence>
<dbReference type="Proteomes" id="UP000051074">
    <property type="component" value="Unassembled WGS sequence"/>
</dbReference>
<dbReference type="STRING" id="1293597.FC20_GL001015"/>
<accession>A0A0R1M626</accession>
<evidence type="ECO:0000313" key="3">
    <source>
        <dbReference type="Proteomes" id="UP000051074"/>
    </source>
</evidence>
<feature type="transmembrane region" description="Helical" evidence="1">
    <location>
        <begin position="47"/>
        <end position="64"/>
    </location>
</feature>
<sequence length="172" mass="19653">MEIILKKVFEVADYMDSFYLVADFLLAAYAGYSWYRQAEIEIRARYRMTSIIMPLLLIWLGYLWDYLDLGQPGFNLFLALFILTGILEASAGLSNERVVLSGYFRRSLKYSEIKQVVLTAAPPAIGDLSIAAFETGRNQVYYLRFNKAASEVAAYLMTRLERGVNIDVRQMG</sequence>
<feature type="transmembrane region" description="Helical" evidence="1">
    <location>
        <begin position="76"/>
        <end position="95"/>
    </location>
</feature>
<dbReference type="eggNOG" id="ENOG50303JM">
    <property type="taxonomic scope" value="Bacteria"/>
</dbReference>
<organism evidence="2 3">
    <name type="scientific">Lactobacillus equicursoris DSM 19284 = JCM 14600 = CIP 110162</name>
    <dbReference type="NCBI Taxonomy" id="1293597"/>
    <lineage>
        <taxon>Bacteria</taxon>
        <taxon>Bacillati</taxon>
        <taxon>Bacillota</taxon>
        <taxon>Bacilli</taxon>
        <taxon>Lactobacillales</taxon>
        <taxon>Lactobacillaceae</taxon>
        <taxon>Lactobacillus</taxon>
    </lineage>
</organism>
<keyword evidence="3" id="KW-1185">Reference proteome</keyword>